<gene>
    <name evidence="1" type="ORF">FHS40_007505</name>
</gene>
<evidence type="ECO:0000313" key="1">
    <source>
        <dbReference type="EMBL" id="MBB5108384.1"/>
    </source>
</evidence>
<keyword evidence="2" id="KW-1185">Reference proteome</keyword>
<name>A0A7W8B141_STRST</name>
<proteinExistence type="predicted"/>
<dbReference type="RefSeq" id="WP_260423134.1">
    <property type="nucleotide sequence ID" value="NZ_BMSQ01000020.1"/>
</dbReference>
<sequence>MTGEERLADLHQFLETGHEGIEVELLYRFGLGHLDEGGES</sequence>
<dbReference type="Proteomes" id="UP000549009">
    <property type="component" value="Unassembled WGS sequence"/>
</dbReference>
<accession>A0A7W8B141</accession>
<dbReference type="EMBL" id="JACHJD010000018">
    <property type="protein sequence ID" value="MBB5108384.1"/>
    <property type="molecule type" value="Genomic_DNA"/>
</dbReference>
<reference evidence="1 2" key="1">
    <citation type="submission" date="2020-08" db="EMBL/GenBank/DDBJ databases">
        <title>Genomic Encyclopedia of Type Strains, Phase III (KMG-III): the genomes of soil and plant-associated and newly described type strains.</title>
        <authorList>
            <person name="Whitman W."/>
        </authorList>
    </citation>
    <scope>NUCLEOTIDE SEQUENCE [LARGE SCALE GENOMIC DNA]</scope>
    <source>
        <strain evidence="1 2">CECT 3146</strain>
    </source>
</reference>
<organism evidence="1 2">
    <name type="scientific">Streptomyces spectabilis</name>
    <dbReference type="NCBI Taxonomy" id="68270"/>
    <lineage>
        <taxon>Bacteria</taxon>
        <taxon>Bacillati</taxon>
        <taxon>Actinomycetota</taxon>
        <taxon>Actinomycetes</taxon>
        <taxon>Kitasatosporales</taxon>
        <taxon>Streptomycetaceae</taxon>
        <taxon>Streptomyces</taxon>
    </lineage>
</organism>
<dbReference type="AlphaFoldDB" id="A0A7W8B141"/>
<evidence type="ECO:0000313" key="2">
    <source>
        <dbReference type="Proteomes" id="UP000549009"/>
    </source>
</evidence>
<comment type="caution">
    <text evidence="1">The sequence shown here is derived from an EMBL/GenBank/DDBJ whole genome shotgun (WGS) entry which is preliminary data.</text>
</comment>
<protein>
    <submittedName>
        <fullName evidence="1">Uncharacterized protein</fullName>
    </submittedName>
</protein>